<comment type="caution">
    <text evidence="2">The sequence shown here is derived from an EMBL/GenBank/DDBJ whole genome shotgun (WGS) entry which is preliminary data.</text>
</comment>
<dbReference type="SUPFAM" id="SSF51658">
    <property type="entry name" value="Xylose isomerase-like"/>
    <property type="match status" value="1"/>
</dbReference>
<dbReference type="GO" id="GO:0008270">
    <property type="term" value="F:zinc ion binding"/>
    <property type="evidence" value="ECO:0007669"/>
    <property type="project" value="InterPro"/>
</dbReference>
<evidence type="ECO:0000313" key="2">
    <source>
        <dbReference type="EMBL" id="HGB25749.1"/>
    </source>
</evidence>
<dbReference type="PANTHER" id="PTHR21445:SF0">
    <property type="entry name" value="APURINIC-APYRIMIDINIC ENDONUCLEASE"/>
    <property type="match status" value="1"/>
</dbReference>
<dbReference type="GO" id="GO:0008081">
    <property type="term" value="F:phosphoric diester hydrolase activity"/>
    <property type="evidence" value="ECO:0007669"/>
    <property type="project" value="TreeGrafter"/>
</dbReference>
<dbReference type="EMBL" id="DTIB01000118">
    <property type="protein sequence ID" value="HGB25749.1"/>
    <property type="molecule type" value="Genomic_DNA"/>
</dbReference>
<name>A0A7C3SMV3_THEPE</name>
<feature type="domain" description="Xylose isomerase-like TIM barrel" evidence="1">
    <location>
        <begin position="27"/>
        <end position="264"/>
    </location>
</feature>
<dbReference type="Pfam" id="PF01261">
    <property type="entry name" value="AP_endonuc_2"/>
    <property type="match status" value="1"/>
</dbReference>
<dbReference type="GO" id="GO:0003906">
    <property type="term" value="F:DNA-(apurinic or apyrimidinic site) endonuclease activity"/>
    <property type="evidence" value="ECO:0007669"/>
    <property type="project" value="TreeGrafter"/>
</dbReference>
<accession>A0A7C3SMV3</accession>
<dbReference type="SMART" id="SM00518">
    <property type="entry name" value="AP2Ec"/>
    <property type="match status" value="1"/>
</dbReference>
<dbReference type="Gene3D" id="3.20.20.150">
    <property type="entry name" value="Divalent-metal-dependent TIM barrel enzymes"/>
    <property type="match status" value="1"/>
</dbReference>
<dbReference type="InterPro" id="IPR001719">
    <property type="entry name" value="AP_endonuc_2"/>
</dbReference>
<dbReference type="InterPro" id="IPR013022">
    <property type="entry name" value="Xyl_isomerase-like_TIM-brl"/>
</dbReference>
<dbReference type="GO" id="GO:0003677">
    <property type="term" value="F:DNA binding"/>
    <property type="evidence" value="ECO:0007669"/>
    <property type="project" value="InterPro"/>
</dbReference>
<dbReference type="GO" id="GO:0006284">
    <property type="term" value="P:base-excision repair"/>
    <property type="evidence" value="ECO:0007669"/>
    <property type="project" value="TreeGrafter"/>
</dbReference>
<organism evidence="2">
    <name type="scientific">Thermofilum pendens</name>
    <dbReference type="NCBI Taxonomy" id="2269"/>
    <lineage>
        <taxon>Archaea</taxon>
        <taxon>Thermoproteota</taxon>
        <taxon>Thermoprotei</taxon>
        <taxon>Thermofilales</taxon>
        <taxon>Thermofilaceae</taxon>
        <taxon>Thermofilum</taxon>
    </lineage>
</organism>
<dbReference type="PANTHER" id="PTHR21445">
    <property type="entry name" value="ENDONUCLEASE IV ENDODEOXYRIBONUCLEASE IV"/>
    <property type="match status" value="1"/>
</dbReference>
<dbReference type="AlphaFoldDB" id="A0A7C3SMV3"/>
<sequence length="292" mass="32652">MWRPDRLYFGPAGIPTTVKRGGLLQGVAEVKRLGLDAMEIEFVRKVFLGEKEAEEVRKLSSQLGVALTVHAPYYINLNSSEEEKVQASVARVLESARVGFKAGAWSVCFHAGYYGDADPAQVHSLMKERIASIVKTLRNEGVEIWVRPETTGKLSQYGSLEELLELSAELEMVMPVVDFAHLHARGGGAFKRYEDFTAVLELVEKHLGREGLENMHIHVSGIEYTDKGEVRHLNLAEADLEYRLLVKALREFGVKGVLISESPNLEGDAMLLRDLFYAPSPRRSKRKTSRGE</sequence>
<gene>
    <name evidence="2" type="ORF">ENV88_06990</name>
</gene>
<evidence type="ECO:0000259" key="1">
    <source>
        <dbReference type="Pfam" id="PF01261"/>
    </source>
</evidence>
<dbReference type="FunFam" id="3.20.20.150:FF:000017">
    <property type="entry name" value="Endonuclease IV related protein"/>
    <property type="match status" value="1"/>
</dbReference>
<protein>
    <recommendedName>
        <fullName evidence="1">Xylose isomerase-like TIM barrel domain-containing protein</fullName>
    </recommendedName>
</protein>
<dbReference type="InterPro" id="IPR036237">
    <property type="entry name" value="Xyl_isomerase-like_sf"/>
</dbReference>
<reference evidence="2" key="1">
    <citation type="journal article" date="2020" name="mSystems">
        <title>Genome- and Community-Level Interaction Insights into Carbon Utilization and Element Cycling Functions of Hydrothermarchaeota in Hydrothermal Sediment.</title>
        <authorList>
            <person name="Zhou Z."/>
            <person name="Liu Y."/>
            <person name="Xu W."/>
            <person name="Pan J."/>
            <person name="Luo Z.H."/>
            <person name="Li M."/>
        </authorList>
    </citation>
    <scope>NUCLEOTIDE SEQUENCE [LARGE SCALE GENOMIC DNA]</scope>
    <source>
        <strain evidence="2">SpSt-8</strain>
    </source>
</reference>
<proteinExistence type="predicted"/>